<keyword evidence="3" id="KW-0406">Ion transport</keyword>
<evidence type="ECO:0000313" key="10">
    <source>
        <dbReference type="Proteomes" id="UP000000304"/>
    </source>
</evidence>
<dbReference type="GO" id="GO:0016020">
    <property type="term" value="C:membrane"/>
    <property type="evidence" value="ECO:0007669"/>
    <property type="project" value="UniProtKB-SubCell"/>
</dbReference>
<dbReference type="GO" id="GO:0016791">
    <property type="term" value="F:phosphatase activity"/>
    <property type="evidence" value="ECO:0007669"/>
    <property type="project" value="InterPro"/>
</dbReference>
<dbReference type="InterPro" id="IPR023214">
    <property type="entry name" value="HAD_sf"/>
</dbReference>
<dbReference type="SUPFAM" id="SSF56784">
    <property type="entry name" value="HAD-like"/>
    <property type="match status" value="1"/>
</dbReference>
<keyword evidence="6 7" id="KW-0472">Membrane</keyword>
<comment type="subcellular location">
    <subcellularLocation>
        <location evidence="1">Membrane</location>
        <topology evidence="1">Multi-pass membrane protein</topology>
    </subcellularLocation>
</comment>
<dbReference type="InterPro" id="IPR004274">
    <property type="entry name" value="FCP1_dom"/>
</dbReference>
<dbReference type="InterPro" id="IPR004837">
    <property type="entry name" value="NaCa_Exmemb"/>
</dbReference>
<dbReference type="EMBL" id="CM000362">
    <property type="protein sequence ID" value="EDX06225.1"/>
    <property type="molecule type" value="Genomic_DNA"/>
</dbReference>
<evidence type="ECO:0000256" key="3">
    <source>
        <dbReference type="ARBA" id="ARBA00022568"/>
    </source>
</evidence>
<evidence type="ECO:0000256" key="2">
    <source>
        <dbReference type="ARBA" id="ARBA00022449"/>
    </source>
</evidence>
<keyword evidence="3" id="KW-0813">Transport</keyword>
<keyword evidence="3" id="KW-0106">Calcium</keyword>
<evidence type="ECO:0000256" key="4">
    <source>
        <dbReference type="ARBA" id="ARBA00022692"/>
    </source>
</evidence>
<proteinExistence type="predicted"/>
<dbReference type="InterPro" id="IPR044880">
    <property type="entry name" value="NCX_ion-bd_dom_sf"/>
</dbReference>
<gene>
    <name evidence="9" type="primary">Dsim\GD10142</name>
    <name evidence="9" type="ORF">Dsim_GD10142</name>
</gene>
<dbReference type="OrthoDB" id="407410at2759"/>
<dbReference type="Proteomes" id="UP000000304">
    <property type="component" value="Chromosome 2R"/>
</dbReference>
<feature type="transmembrane region" description="Helical" evidence="7">
    <location>
        <begin position="83"/>
        <end position="106"/>
    </location>
</feature>
<keyword evidence="3" id="KW-0109">Calcium transport</keyword>
<dbReference type="InterPro" id="IPR050365">
    <property type="entry name" value="TIM50"/>
</dbReference>
<reference evidence="9 10" key="1">
    <citation type="journal article" date="2007" name="Nature">
        <title>Evolution of genes and genomes on the Drosophila phylogeny.</title>
        <authorList>
            <consortium name="Drosophila 12 Genomes Consortium"/>
            <person name="Clark A.G."/>
            <person name="Eisen M.B."/>
            <person name="Smith D.R."/>
            <person name="Bergman C.M."/>
            <person name="Oliver B."/>
            <person name="Markow T.A."/>
            <person name="Kaufman T.C."/>
            <person name="Kellis M."/>
            <person name="Gelbart W."/>
            <person name="Iyer V.N."/>
            <person name="Pollard D.A."/>
            <person name="Sackton T.B."/>
            <person name="Larracuente A.M."/>
            <person name="Singh N.D."/>
            <person name="Abad J.P."/>
            <person name="Abt D.N."/>
            <person name="Adryan B."/>
            <person name="Aguade M."/>
            <person name="Akashi H."/>
            <person name="Anderson W.W."/>
            <person name="Aquadro C.F."/>
            <person name="Ardell D.H."/>
            <person name="Arguello R."/>
            <person name="Artieri C.G."/>
            <person name="Barbash D.A."/>
            <person name="Barker D."/>
            <person name="Barsanti P."/>
            <person name="Batterham P."/>
            <person name="Batzoglou S."/>
            <person name="Begun D."/>
            <person name="Bhutkar A."/>
            <person name="Blanco E."/>
            <person name="Bosak S.A."/>
            <person name="Bradley R.K."/>
            <person name="Brand A.D."/>
            <person name="Brent M.R."/>
            <person name="Brooks A.N."/>
            <person name="Brown R.H."/>
            <person name="Butlin R.K."/>
            <person name="Caggese C."/>
            <person name="Calvi B.R."/>
            <person name="Bernardo de Carvalho A."/>
            <person name="Caspi A."/>
            <person name="Castrezana S."/>
            <person name="Celniker S.E."/>
            <person name="Chang J.L."/>
            <person name="Chapple C."/>
            <person name="Chatterji S."/>
            <person name="Chinwalla A."/>
            <person name="Civetta A."/>
            <person name="Clifton S.W."/>
            <person name="Comeron J.M."/>
            <person name="Costello J.C."/>
            <person name="Coyne J.A."/>
            <person name="Daub J."/>
            <person name="David R.G."/>
            <person name="Delcher A.L."/>
            <person name="Delehaunty K."/>
            <person name="Do C.B."/>
            <person name="Ebling H."/>
            <person name="Edwards K."/>
            <person name="Eickbush T."/>
            <person name="Evans J.D."/>
            <person name="Filipski A."/>
            <person name="Findeiss S."/>
            <person name="Freyhult E."/>
            <person name="Fulton L."/>
            <person name="Fulton R."/>
            <person name="Garcia A.C."/>
            <person name="Gardiner A."/>
            <person name="Garfield D.A."/>
            <person name="Garvin B.E."/>
            <person name="Gibson G."/>
            <person name="Gilbert D."/>
            <person name="Gnerre S."/>
            <person name="Godfrey J."/>
            <person name="Good R."/>
            <person name="Gotea V."/>
            <person name="Gravely B."/>
            <person name="Greenberg A.J."/>
            <person name="Griffiths-Jones S."/>
            <person name="Gross S."/>
            <person name="Guigo R."/>
            <person name="Gustafson E.A."/>
            <person name="Haerty W."/>
            <person name="Hahn M.W."/>
            <person name="Halligan D.L."/>
            <person name="Halpern A.L."/>
            <person name="Halter G.M."/>
            <person name="Han M.V."/>
            <person name="Heger A."/>
            <person name="Hillier L."/>
            <person name="Hinrichs A.S."/>
            <person name="Holmes I."/>
            <person name="Hoskins R.A."/>
            <person name="Hubisz M.J."/>
            <person name="Hultmark D."/>
            <person name="Huntley M.A."/>
            <person name="Jaffe D.B."/>
            <person name="Jagadeeshan S."/>
            <person name="Jeck W.R."/>
            <person name="Johnson J."/>
            <person name="Jones C.D."/>
            <person name="Jordan W.C."/>
            <person name="Karpen G.H."/>
            <person name="Kataoka E."/>
            <person name="Keightley P.D."/>
            <person name="Kheradpour P."/>
            <person name="Kirkness E.F."/>
            <person name="Koerich L.B."/>
            <person name="Kristiansen K."/>
            <person name="Kudrna D."/>
            <person name="Kulathinal R.J."/>
            <person name="Kumar S."/>
            <person name="Kwok R."/>
            <person name="Lander E."/>
            <person name="Langley C.H."/>
            <person name="Lapoint R."/>
            <person name="Lazzaro B.P."/>
            <person name="Lee S.J."/>
            <person name="Levesque L."/>
            <person name="Li R."/>
            <person name="Lin C.F."/>
            <person name="Lin M.F."/>
            <person name="Lindblad-Toh K."/>
            <person name="Llopart A."/>
            <person name="Long M."/>
            <person name="Low L."/>
            <person name="Lozovsky E."/>
            <person name="Lu J."/>
            <person name="Luo M."/>
            <person name="Machado C.A."/>
            <person name="Makalowski W."/>
            <person name="Marzo M."/>
            <person name="Matsuda M."/>
            <person name="Matzkin L."/>
            <person name="McAllister B."/>
            <person name="McBride C.S."/>
            <person name="McKernan B."/>
            <person name="McKernan K."/>
            <person name="Mendez-Lago M."/>
            <person name="Minx P."/>
            <person name="Mollenhauer M.U."/>
            <person name="Montooth K."/>
            <person name="Mount S.M."/>
            <person name="Mu X."/>
            <person name="Myers E."/>
            <person name="Negre B."/>
            <person name="Newfeld S."/>
            <person name="Nielsen R."/>
            <person name="Noor M.A."/>
            <person name="O'Grady P."/>
            <person name="Pachter L."/>
            <person name="Papaceit M."/>
            <person name="Parisi M.J."/>
            <person name="Parisi M."/>
            <person name="Parts L."/>
            <person name="Pedersen J.S."/>
            <person name="Pesole G."/>
            <person name="Phillippy A.M."/>
            <person name="Ponting C.P."/>
            <person name="Pop M."/>
            <person name="Porcelli D."/>
            <person name="Powell J.R."/>
            <person name="Prohaska S."/>
            <person name="Pruitt K."/>
            <person name="Puig M."/>
            <person name="Quesneville H."/>
            <person name="Ram K.R."/>
            <person name="Rand D."/>
            <person name="Rasmussen M.D."/>
            <person name="Reed L.K."/>
            <person name="Reenan R."/>
            <person name="Reily A."/>
            <person name="Remington K.A."/>
            <person name="Rieger T.T."/>
            <person name="Ritchie M.G."/>
            <person name="Robin C."/>
            <person name="Rogers Y.H."/>
            <person name="Rohde C."/>
            <person name="Rozas J."/>
            <person name="Rubenfield M.J."/>
            <person name="Ruiz A."/>
            <person name="Russo S."/>
            <person name="Salzberg S.L."/>
            <person name="Sanchez-Gracia A."/>
            <person name="Saranga D.J."/>
            <person name="Sato H."/>
            <person name="Schaeffer S.W."/>
            <person name="Schatz M.C."/>
            <person name="Schlenke T."/>
            <person name="Schwartz R."/>
            <person name="Segarra C."/>
            <person name="Singh R.S."/>
            <person name="Sirot L."/>
            <person name="Sirota M."/>
            <person name="Sisneros N.B."/>
            <person name="Smith C.D."/>
            <person name="Smith T.F."/>
            <person name="Spieth J."/>
            <person name="Stage D.E."/>
            <person name="Stark A."/>
            <person name="Stephan W."/>
            <person name="Strausberg R.L."/>
            <person name="Strempel S."/>
            <person name="Sturgill D."/>
            <person name="Sutton G."/>
            <person name="Sutton G.G."/>
            <person name="Tao W."/>
            <person name="Teichmann S."/>
            <person name="Tobari Y.N."/>
            <person name="Tomimura Y."/>
            <person name="Tsolas J.M."/>
            <person name="Valente V.L."/>
            <person name="Venter E."/>
            <person name="Venter J.C."/>
            <person name="Vicario S."/>
            <person name="Vieira F.G."/>
            <person name="Vilella A.J."/>
            <person name="Villasante A."/>
            <person name="Walenz B."/>
            <person name="Wang J."/>
            <person name="Wasserman M."/>
            <person name="Watts T."/>
            <person name="Wilson D."/>
            <person name="Wilson R.K."/>
            <person name="Wing R.A."/>
            <person name="Wolfner M.F."/>
            <person name="Wong A."/>
            <person name="Wong G.K."/>
            <person name="Wu C.I."/>
            <person name="Wu G."/>
            <person name="Yamamoto D."/>
            <person name="Yang H.P."/>
            <person name="Yang S.P."/>
            <person name="Yorke J.A."/>
            <person name="Yoshida K."/>
            <person name="Zdobnov E."/>
            <person name="Zhang P."/>
            <person name="Zhang Y."/>
            <person name="Zimin A.V."/>
            <person name="Baldwin J."/>
            <person name="Abdouelleil A."/>
            <person name="Abdulkadir J."/>
            <person name="Abebe A."/>
            <person name="Abera B."/>
            <person name="Abreu J."/>
            <person name="Acer S.C."/>
            <person name="Aftuck L."/>
            <person name="Alexander A."/>
            <person name="An P."/>
            <person name="Anderson E."/>
            <person name="Anderson S."/>
            <person name="Arachi H."/>
            <person name="Azer M."/>
            <person name="Bachantsang P."/>
            <person name="Barry A."/>
            <person name="Bayul T."/>
            <person name="Berlin A."/>
            <person name="Bessette D."/>
            <person name="Bloom T."/>
            <person name="Blye J."/>
            <person name="Boguslavskiy L."/>
            <person name="Bonnet C."/>
            <person name="Boukhgalter B."/>
            <person name="Bourzgui I."/>
            <person name="Brown A."/>
            <person name="Cahill P."/>
            <person name="Channer S."/>
            <person name="Cheshatsang Y."/>
            <person name="Chuda L."/>
            <person name="Citroen M."/>
            <person name="Collymore A."/>
            <person name="Cooke P."/>
            <person name="Costello M."/>
            <person name="D'Aco K."/>
            <person name="Daza R."/>
            <person name="De Haan G."/>
            <person name="DeGray S."/>
            <person name="DeMaso C."/>
            <person name="Dhargay N."/>
            <person name="Dooley K."/>
            <person name="Dooley E."/>
            <person name="Doricent M."/>
            <person name="Dorje P."/>
            <person name="Dorjee K."/>
            <person name="Dupes A."/>
            <person name="Elong R."/>
            <person name="Falk J."/>
            <person name="Farina A."/>
            <person name="Faro S."/>
            <person name="Ferguson D."/>
            <person name="Fisher S."/>
            <person name="Foley C.D."/>
            <person name="Franke A."/>
            <person name="Friedrich D."/>
            <person name="Gadbois L."/>
            <person name="Gearin G."/>
            <person name="Gearin C.R."/>
            <person name="Giannoukos G."/>
            <person name="Goode T."/>
            <person name="Graham J."/>
            <person name="Grandbois E."/>
            <person name="Grewal S."/>
            <person name="Gyaltsen K."/>
            <person name="Hafez N."/>
            <person name="Hagos B."/>
            <person name="Hall J."/>
            <person name="Henson C."/>
            <person name="Hollinger A."/>
            <person name="Honan T."/>
            <person name="Huard M.D."/>
            <person name="Hughes L."/>
            <person name="Hurhula B."/>
            <person name="Husby M.E."/>
            <person name="Kamat A."/>
            <person name="Kanga B."/>
            <person name="Kashin S."/>
            <person name="Khazanovich D."/>
            <person name="Kisner P."/>
            <person name="Lance K."/>
            <person name="Lara M."/>
            <person name="Lee W."/>
            <person name="Lennon N."/>
            <person name="Letendre F."/>
            <person name="LeVine R."/>
            <person name="Lipovsky A."/>
            <person name="Liu X."/>
            <person name="Liu J."/>
            <person name="Liu S."/>
            <person name="Lokyitsang T."/>
            <person name="Lokyitsang Y."/>
            <person name="Lubonja R."/>
            <person name="Lui A."/>
            <person name="MacDonald P."/>
            <person name="Magnisalis V."/>
            <person name="Maru K."/>
            <person name="Matthews C."/>
            <person name="McCusker W."/>
            <person name="McDonough S."/>
            <person name="Mehta T."/>
            <person name="Meldrim J."/>
            <person name="Meneus L."/>
            <person name="Mihai O."/>
            <person name="Mihalev A."/>
            <person name="Mihova T."/>
            <person name="Mittelman R."/>
            <person name="Mlenga V."/>
            <person name="Montmayeur A."/>
            <person name="Mulrain L."/>
            <person name="Navidi A."/>
            <person name="Naylor J."/>
            <person name="Negash T."/>
            <person name="Nguyen T."/>
            <person name="Nguyen N."/>
            <person name="Nicol R."/>
            <person name="Norbu C."/>
            <person name="Norbu N."/>
            <person name="Novod N."/>
            <person name="O'Neill B."/>
            <person name="Osman S."/>
            <person name="Markiewicz E."/>
            <person name="Oyono O.L."/>
            <person name="Patti C."/>
            <person name="Phunkhang P."/>
            <person name="Pierre F."/>
            <person name="Priest M."/>
            <person name="Raghuraman S."/>
            <person name="Rege F."/>
            <person name="Reyes R."/>
            <person name="Rise C."/>
            <person name="Rogov P."/>
            <person name="Ross K."/>
            <person name="Ryan E."/>
            <person name="Settipalli S."/>
            <person name="Shea T."/>
            <person name="Sherpa N."/>
            <person name="Shi L."/>
            <person name="Shih D."/>
            <person name="Sparrow T."/>
            <person name="Spaulding J."/>
            <person name="Stalker J."/>
            <person name="Stange-Thomann N."/>
            <person name="Stavropoulos S."/>
            <person name="Stone C."/>
            <person name="Strader C."/>
            <person name="Tesfaye S."/>
            <person name="Thomson T."/>
            <person name="Thoulutsang Y."/>
            <person name="Thoulutsang D."/>
            <person name="Topham K."/>
            <person name="Topping I."/>
            <person name="Tsamla T."/>
            <person name="Vassiliev H."/>
            <person name="Vo A."/>
            <person name="Wangchuk T."/>
            <person name="Wangdi T."/>
            <person name="Weiand M."/>
            <person name="Wilkinson J."/>
            <person name="Wilson A."/>
            <person name="Yadav S."/>
            <person name="Young G."/>
            <person name="Yu Q."/>
            <person name="Zembek L."/>
            <person name="Zhong D."/>
            <person name="Zimmer A."/>
            <person name="Zwirko Z."/>
            <person name="Jaffe D.B."/>
            <person name="Alvarez P."/>
            <person name="Brockman W."/>
            <person name="Butler J."/>
            <person name="Chin C."/>
            <person name="Gnerre S."/>
            <person name="Grabherr M."/>
            <person name="Kleber M."/>
            <person name="Mauceli E."/>
            <person name="MacCallum I."/>
        </authorList>
    </citation>
    <scope>NUCLEOTIDE SEQUENCE [LARGE SCALE GENOMIC DNA]</scope>
    <source>
        <strain evidence="10">white501</strain>
    </source>
</reference>
<dbReference type="SMR" id="B4QG75"/>
<dbReference type="InterPro" id="IPR011948">
    <property type="entry name" value="Dullard_phosphatase"/>
</dbReference>
<feature type="transmembrane region" description="Helical" evidence="7">
    <location>
        <begin position="15"/>
        <end position="36"/>
    </location>
</feature>
<accession>B4QG75</accession>
<evidence type="ECO:0000256" key="5">
    <source>
        <dbReference type="ARBA" id="ARBA00022989"/>
    </source>
</evidence>
<dbReference type="Pfam" id="PF01699">
    <property type="entry name" value="Na_Ca_ex"/>
    <property type="match status" value="1"/>
</dbReference>
<organism evidence="9 10">
    <name type="scientific">Drosophila simulans</name>
    <name type="common">Fruit fly</name>
    <dbReference type="NCBI Taxonomy" id="7240"/>
    <lineage>
        <taxon>Eukaryota</taxon>
        <taxon>Metazoa</taxon>
        <taxon>Ecdysozoa</taxon>
        <taxon>Arthropoda</taxon>
        <taxon>Hexapoda</taxon>
        <taxon>Insecta</taxon>
        <taxon>Pterygota</taxon>
        <taxon>Neoptera</taxon>
        <taxon>Endopterygota</taxon>
        <taxon>Diptera</taxon>
        <taxon>Brachycera</taxon>
        <taxon>Muscomorpha</taxon>
        <taxon>Ephydroidea</taxon>
        <taxon>Drosophilidae</taxon>
        <taxon>Drosophila</taxon>
        <taxon>Sophophora</taxon>
    </lineage>
</organism>
<feature type="domain" description="FCP1 homology" evidence="8">
    <location>
        <begin position="421"/>
        <end position="595"/>
    </location>
</feature>
<dbReference type="CDD" id="cd07521">
    <property type="entry name" value="HAD_FCP1-like"/>
    <property type="match status" value="1"/>
</dbReference>
<name>B4QG75_DROSI</name>
<dbReference type="GO" id="GO:0015297">
    <property type="term" value="F:antiporter activity"/>
    <property type="evidence" value="ECO:0007669"/>
    <property type="project" value="UniProtKB-KW"/>
</dbReference>
<sequence length="623" mass="71070">MMYCSFDIDDIATEVLFMLLFSFICVAFLWLMSFNIGTYFSPVLKIISLKLHMNEYLAGVTFLAFGNCSPEIIANLMPVRADAPIFTITVGNTLAIILLSGGTVCFLRPFRMNGHSTLRDLLFLLLGVEVLRFVMIKEGAVTLGEGIVLFVIYVVYVAINIADLALLRYYIRKLRRELEYLESLTPPPIKEINAKLRKLISWEEQDDIGIKDTTKYRRSRDTGNHFSNMTSSGYFVTPIPERRSEHVDYESNRTALYDSENPKNLQLFTEFLQSLNPVDPEAWQLGGWSNRIYLIARCPLVFVLQLFIPVVDYEKVKHGWSKLLNCTQIVTNPFVVITLVHLLVHAPSGQFAVAVVSNLQRSRSSSDRRRLVLILLASDLGTYIRRLLARVAEKACTILRTYLGLSYREVSISPDMAHRLSVVGRKTLVLDLDETLVHSCYLDPDTHDNVGCSQLPENARPDYVLNISIDGMEPIVFRVFKRPHVDEFLDFVSKWYDLVIYTASLEAYAAQVVDQLDAGRGLITRRFYRQHCRASSPLVSKDLTLVSPDMSGVLIIDNSPYAYRDFPDNAVPIKTFIYDPDDTELLKLLPFLDALRFTKDVRSILGRRVIRHYHNQSTISSYH</sequence>
<keyword evidence="4 7" id="KW-0812">Transmembrane</keyword>
<dbReference type="PANTHER" id="PTHR12210">
    <property type="entry name" value="DULLARD PROTEIN PHOSPHATASE"/>
    <property type="match status" value="1"/>
</dbReference>
<keyword evidence="5 7" id="KW-1133">Transmembrane helix</keyword>
<dbReference type="SMART" id="SM00577">
    <property type="entry name" value="CPDc"/>
    <property type="match status" value="1"/>
</dbReference>
<feature type="transmembrane region" description="Helical" evidence="7">
    <location>
        <begin position="56"/>
        <end position="77"/>
    </location>
</feature>
<protein>
    <submittedName>
        <fullName evidence="9">GD10142</fullName>
    </submittedName>
</protein>
<dbReference type="PROSITE" id="PS50969">
    <property type="entry name" value="FCP1"/>
    <property type="match status" value="1"/>
</dbReference>
<evidence type="ECO:0000256" key="7">
    <source>
        <dbReference type="SAM" id="Phobius"/>
    </source>
</evidence>
<dbReference type="InterPro" id="IPR036412">
    <property type="entry name" value="HAD-like_sf"/>
</dbReference>
<dbReference type="Gene3D" id="1.20.1420.30">
    <property type="entry name" value="NCX, central ion-binding region"/>
    <property type="match status" value="1"/>
</dbReference>
<evidence type="ECO:0000313" key="9">
    <source>
        <dbReference type="EMBL" id="EDX06225.1"/>
    </source>
</evidence>
<feature type="transmembrane region" description="Helical" evidence="7">
    <location>
        <begin position="147"/>
        <end position="171"/>
    </location>
</feature>
<evidence type="ECO:0000256" key="6">
    <source>
        <dbReference type="ARBA" id="ARBA00023136"/>
    </source>
</evidence>
<keyword evidence="2" id="KW-0050">Antiport</keyword>
<dbReference type="GO" id="GO:0006816">
    <property type="term" value="P:calcium ion transport"/>
    <property type="evidence" value="ECO:0007669"/>
    <property type="project" value="UniProtKB-KW"/>
</dbReference>
<evidence type="ECO:0000259" key="8">
    <source>
        <dbReference type="PROSITE" id="PS50969"/>
    </source>
</evidence>
<dbReference type="Pfam" id="PF03031">
    <property type="entry name" value="NIF"/>
    <property type="match status" value="1"/>
</dbReference>
<dbReference type="NCBIfam" id="TIGR02251">
    <property type="entry name" value="HIF-SF_euk"/>
    <property type="match status" value="1"/>
</dbReference>
<dbReference type="PhylomeDB" id="B4QG75"/>
<dbReference type="HOGENOM" id="CLU_438942_0_0_1"/>
<dbReference type="AlphaFoldDB" id="B4QG75"/>
<keyword evidence="10" id="KW-1185">Reference proteome</keyword>
<dbReference type="Gene3D" id="3.40.50.1000">
    <property type="entry name" value="HAD superfamily/HAD-like"/>
    <property type="match status" value="1"/>
</dbReference>
<evidence type="ECO:0000256" key="1">
    <source>
        <dbReference type="ARBA" id="ARBA00004141"/>
    </source>
</evidence>